<dbReference type="EMBL" id="JAHUTJ010016769">
    <property type="protein sequence ID" value="MED6270145.1"/>
    <property type="molecule type" value="Genomic_DNA"/>
</dbReference>
<evidence type="ECO:0000256" key="8">
    <source>
        <dbReference type="ARBA" id="ARBA00023136"/>
    </source>
</evidence>
<feature type="transmembrane region" description="Helical" evidence="11">
    <location>
        <begin position="96"/>
        <end position="117"/>
    </location>
</feature>
<feature type="transmembrane region" description="Helical" evidence="11">
    <location>
        <begin position="68"/>
        <end position="89"/>
    </location>
</feature>
<comment type="caution">
    <text evidence="13">The sequence shown here is derived from an EMBL/GenBank/DDBJ whole genome shotgun (WGS) entry which is preliminary data.</text>
</comment>
<comment type="similarity">
    <text evidence="2 11">Belongs to the G-protein coupled receptor 1 family.</text>
</comment>
<sequence length="350" mass="38306">MKWITVCQAQDQFQSSQPYLPSGGILTSRMPSDKSFRGMLFLSLTVVGVPGNITVIVAFLLMIHKESWLLAADAIVLHLACANLLVVLVRCLLEMLASFYMANVFGDVGCKAVIFIYRTSRALSIWLTFLLSAYQCLSIAPPGSSWASARALVAQNLPIVFLFLWVFHTGMSAGAILFSVSSRNDTSLTRSAINVEFCYVNFPSDILKEVYGAVQVSRDVVPMALMILTSLIILVLLYKHSQHLKGLRGAGQAGSGSCGAEQRAAKIVVVLVTMYVVLYGVDNGLWVYTLTVRHTMSSSLISDLRVFFASLYAALSPLVIIASNRKVNSRLRCGTQEKPLHGKTARLRSI</sequence>
<dbReference type="PROSITE" id="PS50262">
    <property type="entry name" value="G_PROTEIN_RECEP_F1_2"/>
    <property type="match status" value="1"/>
</dbReference>
<evidence type="ECO:0000256" key="5">
    <source>
        <dbReference type="ARBA" id="ARBA00022692"/>
    </source>
</evidence>
<dbReference type="Pfam" id="PF03402">
    <property type="entry name" value="V1R"/>
    <property type="match status" value="1"/>
</dbReference>
<evidence type="ECO:0000259" key="12">
    <source>
        <dbReference type="PROSITE" id="PS50262"/>
    </source>
</evidence>
<keyword evidence="5 11" id="KW-0812">Transmembrane</keyword>
<keyword evidence="4 11" id="KW-0589">Pheromone response</keyword>
<keyword evidence="8 11" id="KW-0472">Membrane</keyword>
<feature type="transmembrane region" description="Helical" evidence="11">
    <location>
        <begin position="267"/>
        <end position="288"/>
    </location>
</feature>
<evidence type="ECO:0000256" key="6">
    <source>
        <dbReference type="ARBA" id="ARBA00022989"/>
    </source>
</evidence>
<proteinExistence type="inferred from homology"/>
<evidence type="ECO:0000313" key="14">
    <source>
        <dbReference type="Proteomes" id="UP001352852"/>
    </source>
</evidence>
<gene>
    <name evidence="13" type="ORF">CHARACLAT_007007</name>
</gene>
<keyword evidence="6 11" id="KW-1133">Transmembrane helix</keyword>
<feature type="transmembrane region" description="Helical" evidence="11">
    <location>
        <begin position="220"/>
        <end position="238"/>
    </location>
</feature>
<dbReference type="InterPro" id="IPR017452">
    <property type="entry name" value="GPCR_Rhodpsn_7TM"/>
</dbReference>
<name>A0ABU7D7U9_9TELE</name>
<reference evidence="13 14" key="1">
    <citation type="submission" date="2021-06" db="EMBL/GenBank/DDBJ databases">
        <authorList>
            <person name="Palmer J.M."/>
        </authorList>
    </citation>
    <scope>NUCLEOTIDE SEQUENCE [LARGE SCALE GENOMIC DNA]</scope>
    <source>
        <strain evidence="13 14">CL_MEX2019</strain>
        <tissue evidence="13">Muscle</tissue>
    </source>
</reference>
<evidence type="ECO:0000256" key="10">
    <source>
        <dbReference type="ARBA" id="ARBA00023224"/>
    </source>
</evidence>
<feature type="transmembrane region" description="Helical" evidence="11">
    <location>
        <begin position="123"/>
        <end position="147"/>
    </location>
</feature>
<keyword evidence="10 11" id="KW-0807">Transducer</keyword>
<evidence type="ECO:0000256" key="3">
    <source>
        <dbReference type="ARBA" id="ARBA00022475"/>
    </source>
</evidence>
<feature type="transmembrane region" description="Helical" evidence="11">
    <location>
        <begin position="39"/>
        <end position="62"/>
    </location>
</feature>
<keyword evidence="9 11" id="KW-0675">Receptor</keyword>
<dbReference type="InterPro" id="IPR000276">
    <property type="entry name" value="GPCR_Rhodpsn"/>
</dbReference>
<feature type="transmembrane region" description="Helical" evidence="11">
    <location>
        <begin position="300"/>
        <end position="322"/>
    </location>
</feature>
<comment type="subcellular location">
    <subcellularLocation>
        <location evidence="1 11">Cell membrane</location>
        <topology evidence="1 11">Multi-pass membrane protein</topology>
    </subcellularLocation>
</comment>
<evidence type="ECO:0000256" key="1">
    <source>
        <dbReference type="ARBA" id="ARBA00004651"/>
    </source>
</evidence>
<organism evidence="13 14">
    <name type="scientific">Characodon lateralis</name>
    <dbReference type="NCBI Taxonomy" id="208331"/>
    <lineage>
        <taxon>Eukaryota</taxon>
        <taxon>Metazoa</taxon>
        <taxon>Chordata</taxon>
        <taxon>Craniata</taxon>
        <taxon>Vertebrata</taxon>
        <taxon>Euteleostomi</taxon>
        <taxon>Actinopterygii</taxon>
        <taxon>Neopterygii</taxon>
        <taxon>Teleostei</taxon>
        <taxon>Neoteleostei</taxon>
        <taxon>Acanthomorphata</taxon>
        <taxon>Ovalentaria</taxon>
        <taxon>Atherinomorphae</taxon>
        <taxon>Cyprinodontiformes</taxon>
        <taxon>Goodeidae</taxon>
        <taxon>Characodon</taxon>
    </lineage>
</organism>
<evidence type="ECO:0000256" key="11">
    <source>
        <dbReference type="RuleBase" id="RU364061"/>
    </source>
</evidence>
<feature type="domain" description="G-protein coupled receptors family 1 profile" evidence="12">
    <location>
        <begin position="51"/>
        <end position="320"/>
    </location>
</feature>
<dbReference type="PANTHER" id="PTHR24062">
    <property type="entry name" value="VOMERONASAL TYPE-1 RECEPTOR"/>
    <property type="match status" value="1"/>
</dbReference>
<dbReference type="PRINTS" id="PR00237">
    <property type="entry name" value="GPCRRHODOPSN"/>
</dbReference>
<evidence type="ECO:0000313" key="13">
    <source>
        <dbReference type="EMBL" id="MED6270145.1"/>
    </source>
</evidence>
<protein>
    <recommendedName>
        <fullName evidence="11">Vomeronasal type-1 receptor</fullName>
    </recommendedName>
</protein>
<dbReference type="SUPFAM" id="SSF81321">
    <property type="entry name" value="Family A G protein-coupled receptor-like"/>
    <property type="match status" value="1"/>
</dbReference>
<accession>A0ABU7D7U9</accession>
<keyword evidence="3 11" id="KW-1003">Cell membrane</keyword>
<keyword evidence="7 11" id="KW-0297">G-protein coupled receptor</keyword>
<evidence type="ECO:0000256" key="9">
    <source>
        <dbReference type="ARBA" id="ARBA00023170"/>
    </source>
</evidence>
<evidence type="ECO:0000256" key="7">
    <source>
        <dbReference type="ARBA" id="ARBA00023040"/>
    </source>
</evidence>
<evidence type="ECO:0000256" key="4">
    <source>
        <dbReference type="ARBA" id="ARBA00022507"/>
    </source>
</evidence>
<evidence type="ECO:0000256" key="2">
    <source>
        <dbReference type="ARBA" id="ARBA00010663"/>
    </source>
</evidence>
<dbReference type="InterPro" id="IPR004072">
    <property type="entry name" value="Vmron_rcpt_1"/>
</dbReference>
<feature type="transmembrane region" description="Helical" evidence="11">
    <location>
        <begin position="159"/>
        <end position="180"/>
    </location>
</feature>
<keyword evidence="14" id="KW-1185">Reference proteome</keyword>
<dbReference type="Gene3D" id="1.20.1070.10">
    <property type="entry name" value="Rhodopsin 7-helix transmembrane proteins"/>
    <property type="match status" value="1"/>
</dbReference>
<dbReference type="Proteomes" id="UP001352852">
    <property type="component" value="Unassembled WGS sequence"/>
</dbReference>